<keyword evidence="4" id="KW-1185">Reference proteome</keyword>
<name>A0ABR9WEC1_9BACT</name>
<gene>
    <name evidence="3" type="ORF">IEE83_18295</name>
</gene>
<keyword evidence="1" id="KW-0472">Membrane</keyword>
<dbReference type="Pfam" id="PF19762">
    <property type="entry name" value="DUF6249"/>
    <property type="match status" value="1"/>
</dbReference>
<feature type="transmembrane region" description="Helical" evidence="1">
    <location>
        <begin position="52"/>
        <end position="76"/>
    </location>
</feature>
<evidence type="ECO:0000313" key="4">
    <source>
        <dbReference type="Proteomes" id="UP000634134"/>
    </source>
</evidence>
<dbReference type="RefSeq" id="WP_194121940.1">
    <property type="nucleotide sequence ID" value="NZ_JACYGY010000001.1"/>
</dbReference>
<comment type="caution">
    <text evidence="3">The sequence shown here is derived from an EMBL/GenBank/DDBJ whole genome shotgun (WGS) entry which is preliminary data.</text>
</comment>
<keyword evidence="1" id="KW-0812">Transmembrane</keyword>
<feature type="domain" description="DUF6249" evidence="2">
    <location>
        <begin position="7"/>
        <end position="109"/>
    </location>
</feature>
<dbReference type="InterPro" id="IPR046216">
    <property type="entry name" value="DUF6249"/>
</dbReference>
<proteinExistence type="predicted"/>
<evidence type="ECO:0000256" key="1">
    <source>
        <dbReference type="SAM" id="Phobius"/>
    </source>
</evidence>
<accession>A0ABR9WEC1</accession>
<evidence type="ECO:0000259" key="2">
    <source>
        <dbReference type="Pfam" id="PF19762"/>
    </source>
</evidence>
<organism evidence="3 4">
    <name type="scientific">Dyadobacter subterraneus</name>
    <dbReference type="NCBI Taxonomy" id="2773304"/>
    <lineage>
        <taxon>Bacteria</taxon>
        <taxon>Pseudomonadati</taxon>
        <taxon>Bacteroidota</taxon>
        <taxon>Cytophagia</taxon>
        <taxon>Cytophagales</taxon>
        <taxon>Spirosomataceae</taxon>
        <taxon>Dyadobacter</taxon>
    </lineage>
</organism>
<sequence length="119" mass="13062">MNTTILIPISLFLSIFGIFYLFLSTRNKERLALIEKGVDASIFMHGRRPGSLFFRIVILNLAFLLIGVGLGIFIGLLLSSYTTLNQDALYPACIFTMAGLALLAAFKATKTLDQAISNN</sequence>
<keyword evidence="1" id="KW-1133">Transmembrane helix</keyword>
<protein>
    <recommendedName>
        <fullName evidence="2">DUF6249 domain-containing protein</fullName>
    </recommendedName>
</protein>
<dbReference type="Proteomes" id="UP000634134">
    <property type="component" value="Unassembled WGS sequence"/>
</dbReference>
<dbReference type="EMBL" id="JACYGY010000001">
    <property type="protein sequence ID" value="MBE9463838.1"/>
    <property type="molecule type" value="Genomic_DNA"/>
</dbReference>
<feature type="transmembrane region" description="Helical" evidence="1">
    <location>
        <begin position="88"/>
        <end position="106"/>
    </location>
</feature>
<evidence type="ECO:0000313" key="3">
    <source>
        <dbReference type="EMBL" id="MBE9463838.1"/>
    </source>
</evidence>
<reference evidence="4" key="1">
    <citation type="submission" date="2023-07" db="EMBL/GenBank/DDBJ databases">
        <title>Dyadobacter sp. nov 'subterranea' isolated from contaminted grondwater.</title>
        <authorList>
            <person name="Szabo I."/>
            <person name="Al-Omari J."/>
            <person name="Szerdahelyi S.G."/>
            <person name="Rado J."/>
        </authorList>
    </citation>
    <scope>NUCLEOTIDE SEQUENCE [LARGE SCALE GENOMIC DNA]</scope>
    <source>
        <strain evidence="4">UP-52</strain>
    </source>
</reference>
<feature type="transmembrane region" description="Helical" evidence="1">
    <location>
        <begin position="6"/>
        <end position="23"/>
    </location>
</feature>